<dbReference type="GO" id="GO:0004722">
    <property type="term" value="F:protein serine/threonine phosphatase activity"/>
    <property type="evidence" value="ECO:0007669"/>
    <property type="project" value="InterPro"/>
</dbReference>
<dbReference type="Gene3D" id="3.60.40.10">
    <property type="entry name" value="PPM-type phosphatase domain"/>
    <property type="match status" value="1"/>
</dbReference>
<reference evidence="2" key="2">
    <citation type="journal article" date="2021" name="PeerJ">
        <title>Extensive microbial diversity within the chicken gut microbiome revealed by metagenomics and culture.</title>
        <authorList>
            <person name="Gilroy R."/>
            <person name="Ravi A."/>
            <person name="Getino M."/>
            <person name="Pursley I."/>
            <person name="Horton D.L."/>
            <person name="Alikhan N.F."/>
            <person name="Baker D."/>
            <person name="Gharbi K."/>
            <person name="Hall N."/>
            <person name="Watson M."/>
            <person name="Adriaenssens E.M."/>
            <person name="Foster-Nyarko E."/>
            <person name="Jarju S."/>
            <person name="Secka A."/>
            <person name="Antonio M."/>
            <person name="Oren A."/>
            <person name="Chaudhuri R.R."/>
            <person name="La Ragione R."/>
            <person name="Hildebrand F."/>
            <person name="Pallen M.J."/>
        </authorList>
    </citation>
    <scope>NUCLEOTIDE SEQUENCE</scope>
    <source>
        <strain evidence="2">CHK190-19873</strain>
    </source>
</reference>
<dbReference type="PANTHER" id="PTHR47992">
    <property type="entry name" value="PROTEIN PHOSPHATASE"/>
    <property type="match status" value="1"/>
</dbReference>
<dbReference type="CDD" id="cd00143">
    <property type="entry name" value="PP2Cc"/>
    <property type="match status" value="1"/>
</dbReference>
<protein>
    <submittedName>
        <fullName evidence="2">Stp1/IreP family PP2C-type Ser/Thr phosphatase</fullName>
    </submittedName>
</protein>
<reference evidence="2" key="1">
    <citation type="submission" date="2020-10" db="EMBL/GenBank/DDBJ databases">
        <authorList>
            <person name="Gilroy R."/>
        </authorList>
    </citation>
    <scope>NUCLEOTIDE SEQUENCE</scope>
    <source>
        <strain evidence="2">CHK190-19873</strain>
    </source>
</reference>
<proteinExistence type="predicted"/>
<dbReference type="PROSITE" id="PS51746">
    <property type="entry name" value="PPM_2"/>
    <property type="match status" value="1"/>
</dbReference>
<evidence type="ECO:0000313" key="2">
    <source>
        <dbReference type="EMBL" id="HIS30114.1"/>
    </source>
</evidence>
<dbReference type="InterPro" id="IPR015655">
    <property type="entry name" value="PP2C"/>
</dbReference>
<dbReference type="SMART" id="SM00331">
    <property type="entry name" value="PP2C_SIG"/>
    <property type="match status" value="1"/>
</dbReference>
<comment type="caution">
    <text evidence="2">The sequence shown here is derived from an EMBL/GenBank/DDBJ whole genome shotgun (WGS) entry which is preliminary data.</text>
</comment>
<evidence type="ECO:0000259" key="1">
    <source>
        <dbReference type="PROSITE" id="PS51746"/>
    </source>
</evidence>
<dbReference type="EMBL" id="DVIQ01000004">
    <property type="protein sequence ID" value="HIS30114.1"/>
    <property type="molecule type" value="Genomic_DNA"/>
</dbReference>
<dbReference type="InterPro" id="IPR001932">
    <property type="entry name" value="PPM-type_phosphatase-like_dom"/>
</dbReference>
<feature type="domain" description="PPM-type phosphatase" evidence="1">
    <location>
        <begin position="3"/>
        <end position="239"/>
    </location>
</feature>
<dbReference type="Proteomes" id="UP000823935">
    <property type="component" value="Unassembled WGS sequence"/>
</dbReference>
<accession>A0A9D1EQ51</accession>
<dbReference type="Pfam" id="PF13672">
    <property type="entry name" value="PP2C_2"/>
    <property type="match status" value="1"/>
</dbReference>
<dbReference type="NCBIfam" id="NF033484">
    <property type="entry name" value="Stp1_PP2C_phos"/>
    <property type="match status" value="1"/>
</dbReference>
<organism evidence="2 3">
    <name type="scientific">Candidatus Limivivens intestinipullorum</name>
    <dbReference type="NCBI Taxonomy" id="2840858"/>
    <lineage>
        <taxon>Bacteria</taxon>
        <taxon>Bacillati</taxon>
        <taxon>Bacillota</taxon>
        <taxon>Clostridia</taxon>
        <taxon>Lachnospirales</taxon>
        <taxon>Lachnospiraceae</taxon>
        <taxon>Lachnospiraceae incertae sedis</taxon>
        <taxon>Candidatus Limivivens</taxon>
    </lineage>
</organism>
<dbReference type="SUPFAM" id="SSF81606">
    <property type="entry name" value="PP2C-like"/>
    <property type="match status" value="1"/>
</dbReference>
<dbReference type="SMART" id="SM00332">
    <property type="entry name" value="PP2Cc"/>
    <property type="match status" value="1"/>
</dbReference>
<dbReference type="AlphaFoldDB" id="A0A9D1EQ51"/>
<evidence type="ECO:0000313" key="3">
    <source>
        <dbReference type="Proteomes" id="UP000823935"/>
    </source>
</evidence>
<sequence>MNSFGLTDVGRRRTTNQDFVYISETPVGNLPNLFVVADGMGGHNAGDLASRYAVEQFLKSVKENPEENPVSIMEEAAEAANWETYQKAGTDPALFGMGTTLVAASVCEHTLYVGNIGDSRLYLIGDGIRQITRDHSLVEEMVRMGEITADQARVHPDKNIITRAIGVRGRARVDFFEEELRREDIILMCSDGLTNMVTDEEIQGIVKESRDLEDAARKLVAQANESGGRDNIAVVLVKPVMGEVKKC</sequence>
<name>A0A9D1EQ51_9FIRM</name>
<gene>
    <name evidence="2" type="ORF">IAB44_00960</name>
</gene>
<dbReference type="InterPro" id="IPR036457">
    <property type="entry name" value="PPM-type-like_dom_sf"/>
</dbReference>